<sequence>MGYSYKTYSDTKDVMKKYVNATEGAIIYSIGKTRLMALAGEAGAIYKVGNSALVNTEVFEAYLEQFHEPSRPLPKHVWIRLQESDGGRDSPHE</sequence>
<accession>A0ABQ5M721</accession>
<comment type="caution">
    <text evidence="1">The sequence shown here is derived from an EMBL/GenBank/DDBJ whole genome shotgun (WGS) entry which is preliminary data.</text>
</comment>
<protein>
    <submittedName>
        <fullName evidence="1">Uncharacterized protein</fullName>
    </submittedName>
</protein>
<name>A0ABQ5M721_9FIRM</name>
<evidence type="ECO:0000313" key="2">
    <source>
        <dbReference type="Proteomes" id="UP001419084"/>
    </source>
</evidence>
<gene>
    <name evidence="1" type="ORF">LAD12857_26610</name>
</gene>
<dbReference type="Pfam" id="PF20063">
    <property type="entry name" value="DUF6462"/>
    <property type="match status" value="1"/>
</dbReference>
<reference evidence="1 2" key="1">
    <citation type="journal article" date="2024" name="Int. J. Syst. Evol. Microbiol.">
        <title>Lacrimispora brassicae sp. nov. isolated from fermented cabbage, and proposal of Clostridium indicum Gundawar et al. 2019 and Clostridium methoxybenzovorans Mechichi et al. 1999 as heterotypic synonyms of Lacrimispora amygdalina (Parshina et al. 2003) Haas and Blanchard 2020 and Lacrimispora indolis (McClung and McCoy 1957) Haas and Blanchard 2020, respectively.</title>
        <authorList>
            <person name="Kobayashi H."/>
            <person name="Tanizawa Y."/>
            <person name="Sakamoto M."/>
            <person name="Ohkuma M."/>
            <person name="Tohno M."/>
        </authorList>
    </citation>
    <scope>NUCLEOTIDE SEQUENCE [LARGE SCALE GENOMIC DNA]</scope>
    <source>
        <strain evidence="1 2">DSM 12857</strain>
    </source>
</reference>
<proteinExistence type="predicted"/>
<dbReference type="InterPro" id="IPR045591">
    <property type="entry name" value="DUF6462"/>
</dbReference>
<organism evidence="1 2">
    <name type="scientific">Lacrimispora amygdalina</name>
    <dbReference type="NCBI Taxonomy" id="253257"/>
    <lineage>
        <taxon>Bacteria</taxon>
        <taxon>Bacillati</taxon>
        <taxon>Bacillota</taxon>
        <taxon>Clostridia</taxon>
        <taxon>Lachnospirales</taxon>
        <taxon>Lachnospiraceae</taxon>
        <taxon>Lacrimispora</taxon>
    </lineage>
</organism>
<dbReference type="EMBL" id="BRPJ01000042">
    <property type="protein sequence ID" value="GLB30738.1"/>
    <property type="molecule type" value="Genomic_DNA"/>
</dbReference>
<dbReference type="RefSeq" id="WP_346065434.1">
    <property type="nucleotide sequence ID" value="NZ_BRPJ01000042.1"/>
</dbReference>
<dbReference type="Proteomes" id="UP001419084">
    <property type="component" value="Unassembled WGS sequence"/>
</dbReference>
<keyword evidence="2" id="KW-1185">Reference proteome</keyword>
<evidence type="ECO:0000313" key="1">
    <source>
        <dbReference type="EMBL" id="GLB30738.1"/>
    </source>
</evidence>